<dbReference type="AlphaFoldDB" id="A0A9P4MV70"/>
<reference evidence="3" key="1">
    <citation type="journal article" date="2020" name="Stud. Mycol.">
        <title>101 Dothideomycetes genomes: a test case for predicting lifestyles and emergence of pathogens.</title>
        <authorList>
            <person name="Haridas S."/>
            <person name="Albert R."/>
            <person name="Binder M."/>
            <person name="Bloem J."/>
            <person name="Labutti K."/>
            <person name="Salamov A."/>
            <person name="Andreopoulos B."/>
            <person name="Baker S."/>
            <person name="Barry K."/>
            <person name="Bills G."/>
            <person name="Bluhm B."/>
            <person name="Cannon C."/>
            <person name="Castanera R."/>
            <person name="Culley D."/>
            <person name="Daum C."/>
            <person name="Ezra D."/>
            <person name="Gonzalez J."/>
            <person name="Henrissat B."/>
            <person name="Kuo A."/>
            <person name="Liang C."/>
            <person name="Lipzen A."/>
            <person name="Lutzoni F."/>
            <person name="Magnuson J."/>
            <person name="Mondo S."/>
            <person name="Nolan M."/>
            <person name="Ohm R."/>
            <person name="Pangilinan J."/>
            <person name="Park H.-J."/>
            <person name="Ramirez L."/>
            <person name="Alfaro M."/>
            <person name="Sun H."/>
            <person name="Tritt A."/>
            <person name="Yoshinaga Y."/>
            <person name="Zwiers L.-H."/>
            <person name="Turgeon B."/>
            <person name="Goodwin S."/>
            <person name="Spatafora J."/>
            <person name="Crous P."/>
            <person name="Grigoriev I."/>
        </authorList>
    </citation>
    <scope>NUCLEOTIDE SEQUENCE</scope>
    <source>
        <strain evidence="3">ATCC 74209</strain>
    </source>
</reference>
<name>A0A9P4MV70_9PLEO</name>
<organism evidence="3 4">
    <name type="scientific">Delitschia confertaspora ATCC 74209</name>
    <dbReference type="NCBI Taxonomy" id="1513339"/>
    <lineage>
        <taxon>Eukaryota</taxon>
        <taxon>Fungi</taxon>
        <taxon>Dikarya</taxon>
        <taxon>Ascomycota</taxon>
        <taxon>Pezizomycotina</taxon>
        <taxon>Dothideomycetes</taxon>
        <taxon>Pleosporomycetidae</taxon>
        <taxon>Pleosporales</taxon>
        <taxon>Delitschiaceae</taxon>
        <taxon>Delitschia</taxon>
    </lineage>
</organism>
<comment type="caution">
    <text evidence="3">The sequence shown here is derived from an EMBL/GenBank/DDBJ whole genome shotgun (WGS) entry which is preliminary data.</text>
</comment>
<feature type="signal peptide" evidence="2">
    <location>
        <begin position="1"/>
        <end position="18"/>
    </location>
</feature>
<feature type="compositionally biased region" description="Basic and acidic residues" evidence="1">
    <location>
        <begin position="43"/>
        <end position="58"/>
    </location>
</feature>
<evidence type="ECO:0000256" key="1">
    <source>
        <dbReference type="SAM" id="MobiDB-lite"/>
    </source>
</evidence>
<proteinExistence type="predicted"/>
<evidence type="ECO:0000256" key="2">
    <source>
        <dbReference type="SAM" id="SignalP"/>
    </source>
</evidence>
<evidence type="ECO:0000313" key="4">
    <source>
        <dbReference type="Proteomes" id="UP000799536"/>
    </source>
</evidence>
<protein>
    <submittedName>
        <fullName evidence="3">Uncharacterized protein</fullName>
    </submittedName>
</protein>
<feature type="region of interest" description="Disordered" evidence="1">
    <location>
        <begin position="41"/>
        <end position="70"/>
    </location>
</feature>
<evidence type="ECO:0000313" key="3">
    <source>
        <dbReference type="EMBL" id="KAF2197720.1"/>
    </source>
</evidence>
<dbReference type="Proteomes" id="UP000799536">
    <property type="component" value="Unassembled WGS sequence"/>
</dbReference>
<feature type="chain" id="PRO_5040455749" evidence="2">
    <location>
        <begin position="19"/>
        <end position="70"/>
    </location>
</feature>
<accession>A0A9P4MV70</accession>
<feature type="compositionally biased region" description="Polar residues" evidence="1">
    <location>
        <begin position="59"/>
        <end position="70"/>
    </location>
</feature>
<keyword evidence="4" id="KW-1185">Reference proteome</keyword>
<sequence>MAITWFIGLFLLFIVASTFLPLKKARHLIAIPTRHALGQISTKHHDQHLTRENPEKSENQTGSLKSVITV</sequence>
<dbReference type="EMBL" id="ML994205">
    <property type="protein sequence ID" value="KAF2197720.1"/>
    <property type="molecule type" value="Genomic_DNA"/>
</dbReference>
<gene>
    <name evidence="3" type="ORF">GQ43DRAFT_193069</name>
</gene>
<keyword evidence="2" id="KW-0732">Signal</keyword>